<comment type="catalytic activity">
    <reaction evidence="12">
        <text>L-proline(in) + Na(+)(in) = L-proline(out) + Na(+)(out)</text>
        <dbReference type="Rhea" id="RHEA:28967"/>
        <dbReference type="ChEBI" id="CHEBI:29101"/>
        <dbReference type="ChEBI" id="CHEBI:60039"/>
    </reaction>
</comment>
<dbReference type="NCBIfam" id="TIGR00813">
    <property type="entry name" value="sss"/>
    <property type="match status" value="1"/>
</dbReference>
<feature type="transmembrane region" description="Helical" evidence="16">
    <location>
        <begin position="241"/>
        <end position="258"/>
    </location>
</feature>
<dbReference type="Proteomes" id="UP000315439">
    <property type="component" value="Unassembled WGS sequence"/>
</dbReference>
<dbReference type="PROSITE" id="PS50283">
    <property type="entry name" value="NA_SOLUT_SYMP_3"/>
    <property type="match status" value="1"/>
</dbReference>
<feature type="transmembrane region" description="Helical" evidence="16">
    <location>
        <begin position="161"/>
        <end position="184"/>
    </location>
</feature>
<dbReference type="PROSITE" id="PS00457">
    <property type="entry name" value="NA_SOLUT_SYMP_2"/>
    <property type="match status" value="1"/>
</dbReference>
<keyword evidence="5 16" id="KW-0812">Transmembrane</keyword>
<evidence type="ECO:0000256" key="13">
    <source>
        <dbReference type="ARBA" id="ARBA00067214"/>
    </source>
</evidence>
<reference evidence="17 18" key="1">
    <citation type="submission" date="2019-07" db="EMBL/GenBank/DDBJ databases">
        <title>Draft genome for Aliikangiella sp. M105.</title>
        <authorList>
            <person name="Wang G."/>
        </authorList>
    </citation>
    <scope>NUCLEOTIDE SEQUENCE [LARGE SCALE GENOMIC DNA]</scope>
    <source>
        <strain evidence="17 18">M105</strain>
    </source>
</reference>
<feature type="transmembrane region" description="Helical" evidence="16">
    <location>
        <begin position="67"/>
        <end position="87"/>
    </location>
</feature>
<feature type="transmembrane region" description="Helical" evidence="16">
    <location>
        <begin position="405"/>
        <end position="429"/>
    </location>
</feature>
<sequence>MEQTATLVTFLFYLVMMLGIGVYAYKQTSDLSDYILGGRRLGRWVTALSAGASDMSGWLLMGLPGAIYASGFSEAWIALGLLLGAYWNWKITAPKLRAYTEHAGNSLTLPDYFTNRFRDETKILRIVSASIILVFFTVYVASGLTAGAKLFEASFAMDYHVALFVGGAVIISYTFIGGFLAVSWTDMVQGLLMAAALVVAPIVMIFEVGSVDQVMAVTREVDQAAGTVKADLFAGKSAVDYLFSVSFISLMAWGLGYYGQPHLLARFMAAQSVNEVHAARRIAMSWMGVSMIGAIGVGLFAIAYFHQTENALLLAEDSEQVFIIASKVLFNPWVAGFLLAAILAAVMSTIDSQLLVSSSAVTEDFYRGFIKPHASDRELMVIGRVAVLVVAAIAMLIAVDKESKVLGLVSNAWAGFGAAFGPVVLMSLVWRKMTKWGALAGMIVGAATVILWIQFKADLGAPWSQLYEMIPGVIMACLAIFSVSIWGPRNESQVGDDFDHVSLSLKGNL</sequence>
<comment type="subcellular location">
    <subcellularLocation>
        <location evidence="16">Cell inner membrane</location>
        <topology evidence="16">Multi-pass membrane protein</topology>
    </subcellularLocation>
    <subcellularLocation>
        <location evidence="1">Cell membrane</location>
        <topology evidence="1">Multi-pass membrane protein</topology>
    </subcellularLocation>
</comment>
<gene>
    <name evidence="17" type="primary">putP</name>
    <name evidence="17" type="ORF">FLL46_25720</name>
</gene>
<comment type="caution">
    <text evidence="17">The sequence shown here is derived from an EMBL/GenBank/DDBJ whole genome shotgun (WGS) entry which is preliminary data.</text>
</comment>
<evidence type="ECO:0000256" key="6">
    <source>
        <dbReference type="ARBA" id="ARBA00022847"/>
    </source>
</evidence>
<dbReference type="InterPro" id="IPR050277">
    <property type="entry name" value="Sodium:Solute_Symporter"/>
</dbReference>
<feature type="transmembrane region" description="Helical" evidence="16">
    <location>
        <begin position="381"/>
        <end position="399"/>
    </location>
</feature>
<dbReference type="Gene3D" id="1.20.1730.10">
    <property type="entry name" value="Sodium/glucose cotransporter"/>
    <property type="match status" value="1"/>
</dbReference>
<evidence type="ECO:0000256" key="10">
    <source>
        <dbReference type="ARBA" id="ARBA00023136"/>
    </source>
</evidence>
<comment type="function">
    <text evidence="16">Catalyzes the sodium-dependent uptake of extracellular L-proline.</text>
</comment>
<keyword evidence="4" id="KW-1003">Cell membrane</keyword>
<evidence type="ECO:0000313" key="18">
    <source>
        <dbReference type="Proteomes" id="UP000315439"/>
    </source>
</evidence>
<dbReference type="FunFam" id="1.20.1730.10:FF:000002">
    <property type="entry name" value="Sodium/proline symporter"/>
    <property type="match status" value="1"/>
</dbReference>
<feature type="transmembrane region" description="Helical" evidence="16">
    <location>
        <begin position="191"/>
        <end position="211"/>
    </location>
</feature>
<evidence type="ECO:0000256" key="11">
    <source>
        <dbReference type="ARBA" id="ARBA00023201"/>
    </source>
</evidence>
<protein>
    <recommendedName>
        <fullName evidence="13 16">Sodium/proline symporter</fullName>
    </recommendedName>
    <alternativeName>
        <fullName evidence="14 16">Proline permease</fullName>
    </alternativeName>
</protein>
<dbReference type="GO" id="GO:0031402">
    <property type="term" value="F:sodium ion binding"/>
    <property type="evidence" value="ECO:0007669"/>
    <property type="project" value="UniProtKB-UniRule"/>
</dbReference>
<dbReference type="GO" id="GO:0005298">
    <property type="term" value="F:proline:sodium symporter activity"/>
    <property type="evidence" value="ECO:0007669"/>
    <property type="project" value="UniProtKB-UniRule"/>
</dbReference>
<keyword evidence="3 16" id="KW-0813">Transport</keyword>
<evidence type="ECO:0000256" key="9">
    <source>
        <dbReference type="ARBA" id="ARBA00023065"/>
    </source>
</evidence>
<evidence type="ECO:0000256" key="4">
    <source>
        <dbReference type="ARBA" id="ARBA00022475"/>
    </source>
</evidence>
<evidence type="ECO:0000256" key="12">
    <source>
        <dbReference type="ARBA" id="ARBA00033708"/>
    </source>
</evidence>
<dbReference type="EMBL" id="VIKS01000016">
    <property type="protein sequence ID" value="TQV81550.1"/>
    <property type="molecule type" value="Genomic_DNA"/>
</dbReference>
<evidence type="ECO:0000256" key="15">
    <source>
        <dbReference type="RuleBase" id="RU362091"/>
    </source>
</evidence>
<proteinExistence type="inferred from homology"/>
<dbReference type="RefSeq" id="WP_142935119.1">
    <property type="nucleotide sequence ID" value="NZ_ML660172.1"/>
</dbReference>
<dbReference type="GO" id="GO:0015193">
    <property type="term" value="F:L-proline transmembrane transporter activity"/>
    <property type="evidence" value="ECO:0007669"/>
    <property type="project" value="TreeGrafter"/>
</dbReference>
<dbReference type="AlphaFoldDB" id="A0A545TWF5"/>
<dbReference type="PANTHER" id="PTHR48086">
    <property type="entry name" value="SODIUM/PROLINE SYMPORTER-RELATED"/>
    <property type="match status" value="1"/>
</dbReference>
<feature type="transmembrane region" description="Helical" evidence="16">
    <location>
        <begin position="6"/>
        <end position="25"/>
    </location>
</feature>
<accession>A0A545TWF5</accession>
<feature type="transmembrane region" description="Helical" evidence="16">
    <location>
        <begin position="321"/>
        <end position="346"/>
    </location>
</feature>
<dbReference type="InterPro" id="IPR001734">
    <property type="entry name" value="Na/solute_symporter"/>
</dbReference>
<keyword evidence="7 16" id="KW-1133">Transmembrane helix</keyword>
<keyword evidence="11 16" id="KW-0739">Sodium transport</keyword>
<evidence type="ECO:0000256" key="16">
    <source>
        <dbReference type="RuleBase" id="RU366012"/>
    </source>
</evidence>
<keyword evidence="16" id="KW-0029">Amino-acid transport</keyword>
<evidence type="ECO:0000256" key="2">
    <source>
        <dbReference type="ARBA" id="ARBA00006434"/>
    </source>
</evidence>
<dbReference type="InterPro" id="IPR011851">
    <property type="entry name" value="Na/Pro_symporter"/>
</dbReference>
<evidence type="ECO:0000256" key="3">
    <source>
        <dbReference type="ARBA" id="ARBA00022448"/>
    </source>
</evidence>
<dbReference type="CDD" id="cd11475">
    <property type="entry name" value="SLC5sbd_PutP"/>
    <property type="match status" value="1"/>
</dbReference>
<dbReference type="NCBIfam" id="TIGR02121">
    <property type="entry name" value="Na_Pro_sym"/>
    <property type="match status" value="1"/>
</dbReference>
<keyword evidence="16" id="KW-0997">Cell inner membrane</keyword>
<feature type="transmembrane region" description="Helical" evidence="16">
    <location>
        <begin position="123"/>
        <end position="141"/>
    </location>
</feature>
<organism evidence="17 18">
    <name type="scientific">Aliikangiella coralliicola</name>
    <dbReference type="NCBI Taxonomy" id="2592383"/>
    <lineage>
        <taxon>Bacteria</taxon>
        <taxon>Pseudomonadati</taxon>
        <taxon>Pseudomonadota</taxon>
        <taxon>Gammaproteobacteria</taxon>
        <taxon>Oceanospirillales</taxon>
        <taxon>Pleioneaceae</taxon>
        <taxon>Aliikangiella</taxon>
    </lineage>
</organism>
<evidence type="ECO:0000256" key="14">
    <source>
        <dbReference type="ARBA" id="ARBA00082709"/>
    </source>
</evidence>
<keyword evidence="18" id="KW-1185">Reference proteome</keyword>
<keyword evidence="8 16" id="KW-0915">Sodium</keyword>
<keyword evidence="9 16" id="KW-0406">Ion transport</keyword>
<feature type="transmembrane region" description="Helical" evidence="16">
    <location>
        <begin position="467"/>
        <end position="486"/>
    </location>
</feature>
<evidence type="ECO:0000256" key="5">
    <source>
        <dbReference type="ARBA" id="ARBA00022692"/>
    </source>
</evidence>
<dbReference type="InterPro" id="IPR018212">
    <property type="entry name" value="Na/solute_symporter_CS"/>
</dbReference>
<evidence type="ECO:0000256" key="7">
    <source>
        <dbReference type="ARBA" id="ARBA00022989"/>
    </source>
</evidence>
<evidence type="ECO:0000256" key="1">
    <source>
        <dbReference type="ARBA" id="ARBA00004651"/>
    </source>
</evidence>
<dbReference type="GO" id="GO:0005886">
    <property type="term" value="C:plasma membrane"/>
    <property type="evidence" value="ECO:0007669"/>
    <property type="project" value="UniProtKB-SubCell"/>
</dbReference>
<keyword evidence="6 16" id="KW-0769">Symport</keyword>
<dbReference type="PANTHER" id="PTHR48086:SF3">
    <property type="entry name" value="SODIUM_PROLINE SYMPORTER"/>
    <property type="match status" value="1"/>
</dbReference>
<dbReference type="GO" id="GO:0015824">
    <property type="term" value="P:proline transport"/>
    <property type="evidence" value="ECO:0007669"/>
    <property type="project" value="UniProtKB-UniRule"/>
</dbReference>
<evidence type="ECO:0000313" key="17">
    <source>
        <dbReference type="EMBL" id="TQV81550.1"/>
    </source>
</evidence>
<keyword evidence="10 16" id="KW-0472">Membrane</keyword>
<feature type="transmembrane region" description="Helical" evidence="16">
    <location>
        <begin position="436"/>
        <end position="455"/>
    </location>
</feature>
<evidence type="ECO:0000256" key="8">
    <source>
        <dbReference type="ARBA" id="ARBA00023053"/>
    </source>
</evidence>
<name>A0A545TWF5_9GAMM</name>
<dbReference type="InterPro" id="IPR038377">
    <property type="entry name" value="Na/Glc_symporter_sf"/>
</dbReference>
<feature type="transmembrane region" description="Helical" evidence="16">
    <location>
        <begin position="286"/>
        <end position="306"/>
    </location>
</feature>
<dbReference type="Pfam" id="PF00474">
    <property type="entry name" value="SSF"/>
    <property type="match status" value="1"/>
</dbReference>
<dbReference type="OrthoDB" id="9789704at2"/>
<comment type="similarity">
    <text evidence="2 15">Belongs to the sodium:solute symporter (SSF) (TC 2.A.21) family.</text>
</comment>